<feature type="region of interest" description="Disordered" evidence="1">
    <location>
        <begin position="83"/>
        <end position="104"/>
    </location>
</feature>
<evidence type="ECO:0000313" key="3">
    <source>
        <dbReference type="Proteomes" id="UP001219525"/>
    </source>
</evidence>
<sequence>MATAAADADEVFQSLMRELMVDLDEGHYRPATPPALPSPPPSKRQRIAKCSEIPKDVLRLLDLEAQDDSDTEEDADDVQAVTGGFIDDEPNHELPVSYDPPFRDRDQETVREDAEVLREIAALYEGHALEEREREQEVQLVDDAPSLFTPMTNPPLYTFCVSSHWEHRLVDFMSTLDGIVLVGTPGPSSRVVFFETSKMATVVNAAKNWMWAHRVWFRGPQEISPFEISPLLNLPQSNAFNPADLRYNCFGRLKSTAMHGLYYNDLVFIDVADYDRIWVVPRLHLASSALTSQPPSAALGQPRPSASANPRDQPRPPRRLLDLVALKRDLPEGQLVFNARCTRCRWGSRLFSPVSGLEILPLTLKHDVVRVHPREDEVELFMASNCEEIHAPFTGPSCALQEGDRVLVVDEQLCVDGDGGKIVAIFERREGSSLVRMAVVSRPEWMVAELKPRFIVRPVSSLRLHILSWRRVVNIGDRVVVVAGSGFRGYSGRIFDLPTPTSVRFESLEPETLEVEVALRHVRLDFRRGDIVRVVRGEHTDKIGLVVALPPGGDMDIYVCDSARINNCLRPSFMSAGAGFSVSALFFGESSLDVSFKRQSCADMDEDLNAEVHATSCHTMWPLCLLITAVFNCRDFRSSGLIGVCILGAAAMALDRVRHKWELDLMRTGRFVTGMFVRIIGKHSRKGQFGMIRDYRHVVPAPDGDGLLKQDDEWGDIRKDVRISVQMDASFLVEDLSLDNVVERDSGLGVLMALLLREFRKVNPFDREAQESSEPSAPLLQLSDLTEAETRSLSGANDPHAVCRPDVGETTGAWLTHPNLVWKCIDVRVESLDFLYNLAKQPNVGNKVGPKVTKVAGLCGYLRPFGRAVPARETGSFALRFLAWGRDANVPVVALRPLRTTPVPSEVWDVSCISARRCRVIIIGPDVSGDPSRIGDYAETVPCSPPSSTDIVQVRFAWVRLGDGSHHQARAEYHIACLCHSLNQDTPADGPPVSRTDFDKKT</sequence>
<gene>
    <name evidence="2" type="ORF">GGX14DRAFT_389362</name>
</gene>
<feature type="compositionally biased region" description="Pro residues" evidence="1">
    <location>
        <begin position="31"/>
        <end position="42"/>
    </location>
</feature>
<feature type="region of interest" description="Disordered" evidence="1">
    <location>
        <begin position="26"/>
        <end position="46"/>
    </location>
</feature>
<proteinExistence type="predicted"/>
<dbReference type="Proteomes" id="UP001219525">
    <property type="component" value="Unassembled WGS sequence"/>
</dbReference>
<evidence type="ECO:0000313" key="2">
    <source>
        <dbReference type="EMBL" id="KAJ7219944.1"/>
    </source>
</evidence>
<name>A0AAD6VRB2_9AGAR</name>
<evidence type="ECO:0008006" key="4">
    <source>
        <dbReference type="Google" id="ProtNLM"/>
    </source>
</evidence>
<reference evidence="2" key="1">
    <citation type="submission" date="2023-03" db="EMBL/GenBank/DDBJ databases">
        <title>Massive genome expansion in bonnet fungi (Mycena s.s.) driven by repeated elements and novel gene families across ecological guilds.</title>
        <authorList>
            <consortium name="Lawrence Berkeley National Laboratory"/>
            <person name="Harder C.B."/>
            <person name="Miyauchi S."/>
            <person name="Viragh M."/>
            <person name="Kuo A."/>
            <person name="Thoen E."/>
            <person name="Andreopoulos B."/>
            <person name="Lu D."/>
            <person name="Skrede I."/>
            <person name="Drula E."/>
            <person name="Henrissat B."/>
            <person name="Morin E."/>
            <person name="Kohler A."/>
            <person name="Barry K."/>
            <person name="LaButti K."/>
            <person name="Morin E."/>
            <person name="Salamov A."/>
            <person name="Lipzen A."/>
            <person name="Mereny Z."/>
            <person name="Hegedus B."/>
            <person name="Baldrian P."/>
            <person name="Stursova M."/>
            <person name="Weitz H."/>
            <person name="Taylor A."/>
            <person name="Grigoriev I.V."/>
            <person name="Nagy L.G."/>
            <person name="Martin F."/>
            <person name="Kauserud H."/>
        </authorList>
    </citation>
    <scope>NUCLEOTIDE SEQUENCE</scope>
    <source>
        <strain evidence="2">9144</strain>
    </source>
</reference>
<feature type="region of interest" description="Disordered" evidence="1">
    <location>
        <begin position="292"/>
        <end position="317"/>
    </location>
</feature>
<keyword evidence="3" id="KW-1185">Reference proteome</keyword>
<evidence type="ECO:0000256" key="1">
    <source>
        <dbReference type="SAM" id="MobiDB-lite"/>
    </source>
</evidence>
<protein>
    <recommendedName>
        <fullName evidence="4">Chromatin elongation factor SPT5</fullName>
    </recommendedName>
</protein>
<accession>A0AAD6VRB2</accession>
<comment type="caution">
    <text evidence="2">The sequence shown here is derived from an EMBL/GenBank/DDBJ whole genome shotgun (WGS) entry which is preliminary data.</text>
</comment>
<organism evidence="2 3">
    <name type="scientific">Mycena pura</name>
    <dbReference type="NCBI Taxonomy" id="153505"/>
    <lineage>
        <taxon>Eukaryota</taxon>
        <taxon>Fungi</taxon>
        <taxon>Dikarya</taxon>
        <taxon>Basidiomycota</taxon>
        <taxon>Agaricomycotina</taxon>
        <taxon>Agaricomycetes</taxon>
        <taxon>Agaricomycetidae</taxon>
        <taxon>Agaricales</taxon>
        <taxon>Marasmiineae</taxon>
        <taxon>Mycenaceae</taxon>
        <taxon>Mycena</taxon>
    </lineage>
</organism>
<dbReference type="AlphaFoldDB" id="A0AAD6VRB2"/>
<dbReference type="EMBL" id="JARJCW010000010">
    <property type="protein sequence ID" value="KAJ7219944.1"/>
    <property type="molecule type" value="Genomic_DNA"/>
</dbReference>